<dbReference type="Gene3D" id="3.30.750.70">
    <property type="entry name" value="4-hydroxybutyrate coenzyme like domains"/>
    <property type="match status" value="1"/>
</dbReference>
<evidence type="ECO:0008006" key="8">
    <source>
        <dbReference type="Google" id="ProtNLM"/>
    </source>
</evidence>
<reference evidence="6 7" key="2">
    <citation type="submission" date="2023-11" db="UniProtKB">
        <authorList>
            <consortium name="WormBaseParasite"/>
        </authorList>
    </citation>
    <scope>IDENTIFICATION</scope>
</reference>
<dbReference type="Gene3D" id="3.40.1080.10">
    <property type="entry name" value="Glutaconate Coenzyme A-transferase"/>
    <property type="match status" value="1"/>
</dbReference>
<dbReference type="Proteomes" id="UP000050795">
    <property type="component" value="Unassembled WGS sequence"/>
</dbReference>
<evidence type="ECO:0000256" key="1">
    <source>
        <dbReference type="ARBA" id="ARBA00009632"/>
    </source>
</evidence>
<evidence type="ECO:0000256" key="2">
    <source>
        <dbReference type="ARBA" id="ARBA00022679"/>
    </source>
</evidence>
<dbReference type="GO" id="GO:0008775">
    <property type="term" value="F:acetate CoA-transferase activity"/>
    <property type="evidence" value="ECO:0007669"/>
    <property type="project" value="InterPro"/>
</dbReference>
<dbReference type="Pfam" id="PF13336">
    <property type="entry name" value="AcetylCoA_hyd_C"/>
    <property type="match status" value="1"/>
</dbReference>
<dbReference type="PANTHER" id="PTHR21432:SF20">
    <property type="entry name" value="ACETYL-COA HYDROLASE"/>
    <property type="match status" value="1"/>
</dbReference>
<dbReference type="Gene3D" id="3.40.1080.20">
    <property type="entry name" value="Acetyl-CoA hydrolase/transferase C-terminal domain"/>
    <property type="match status" value="1"/>
</dbReference>
<sequence>MPLIFCQFRWCKDMFGTLFEVYSRSLHSSLKCNTDKTKLRQLFAKVIGKSPRTLSNAQEAFTFLKDGANVFLQGGAATPSILLSELYNYVLSKKLKNISVYHINIDGPFPITKPEAAGHFRSAALFISDDVREAVRTGRADYIPIFLSDMPRLFRSKRVKLDLALMSITPPDAFGFCSLGPSVDITRVAAECAQHLVGQINPNLPVTYGEAHIHISHFNSVIHVDVPCHCLKTRPISQAEEKIGALIAENLVDDDSTLQTGIGAIPDSVLSKLTNHKDLGVHTEMFSDGVVKLVECGAVTNAKKNIRRGKIVTSFVIGSEKLFKFINANPSIDFCDSTWVNVPSIIAQNPKPVAINSCIEVDITGQIVSDSIGKNFYSGFGGQIDFIRGASIAEDGLGKPIIALTSTTNKGASKISPFIKQGAGVVTTRAHVHYVVTEYGIADLFGRNVRQRAHALIQIAHPNHRESLEKAAFEQLKVMPSPE</sequence>
<feature type="domain" description="Acetyl-CoA hydrolase/transferase N-terminal" evidence="3">
    <location>
        <begin position="52"/>
        <end position="223"/>
    </location>
</feature>
<evidence type="ECO:0000259" key="4">
    <source>
        <dbReference type="Pfam" id="PF13336"/>
    </source>
</evidence>
<dbReference type="GO" id="GO:0006083">
    <property type="term" value="P:acetate metabolic process"/>
    <property type="evidence" value="ECO:0007669"/>
    <property type="project" value="InterPro"/>
</dbReference>
<dbReference type="InterPro" id="IPR037171">
    <property type="entry name" value="NagB/RpiA_transferase-like"/>
</dbReference>
<protein>
    <recommendedName>
        <fullName evidence="8">Acetyl-CoA hydrolase</fullName>
    </recommendedName>
</protein>
<proteinExistence type="inferred from homology"/>
<dbReference type="GO" id="GO:0005739">
    <property type="term" value="C:mitochondrion"/>
    <property type="evidence" value="ECO:0007669"/>
    <property type="project" value="TreeGrafter"/>
</dbReference>
<dbReference type="InterPro" id="IPR026888">
    <property type="entry name" value="AcetylCoA_hyd_C"/>
</dbReference>
<organism evidence="5 7">
    <name type="scientific">Trichobilharzia regenti</name>
    <name type="common">Nasal bird schistosome</name>
    <dbReference type="NCBI Taxonomy" id="157069"/>
    <lineage>
        <taxon>Eukaryota</taxon>
        <taxon>Metazoa</taxon>
        <taxon>Spiralia</taxon>
        <taxon>Lophotrochozoa</taxon>
        <taxon>Platyhelminthes</taxon>
        <taxon>Trematoda</taxon>
        <taxon>Digenea</taxon>
        <taxon>Strigeidida</taxon>
        <taxon>Schistosomatoidea</taxon>
        <taxon>Schistosomatidae</taxon>
        <taxon>Trichobilharzia</taxon>
    </lineage>
</organism>
<evidence type="ECO:0000313" key="6">
    <source>
        <dbReference type="WBParaSite" id="TREG1_52300.1"/>
    </source>
</evidence>
<dbReference type="WBParaSite" id="TREG1_52300.1">
    <property type="protein sequence ID" value="TREG1_52300.1"/>
    <property type="gene ID" value="TREG1_52300"/>
</dbReference>
<dbReference type="WBParaSite" id="TREG1_52300.2">
    <property type="protein sequence ID" value="TREG1_52300.2"/>
    <property type="gene ID" value="TREG1_52300"/>
</dbReference>
<name>A0AA85JXT4_TRIRE</name>
<dbReference type="InterPro" id="IPR003702">
    <property type="entry name" value="ActCoA_hydro_N"/>
</dbReference>
<evidence type="ECO:0000313" key="5">
    <source>
        <dbReference type="Proteomes" id="UP000050795"/>
    </source>
</evidence>
<keyword evidence="2" id="KW-0808">Transferase</keyword>
<dbReference type="AlphaFoldDB" id="A0AA85JXT4"/>
<evidence type="ECO:0000313" key="7">
    <source>
        <dbReference type="WBParaSite" id="TREG1_52300.2"/>
    </source>
</evidence>
<accession>A0AA85JXT4</accession>
<comment type="similarity">
    <text evidence="1">Belongs to the acetyl-CoA hydrolase/transferase family.</text>
</comment>
<dbReference type="InterPro" id="IPR046433">
    <property type="entry name" value="ActCoA_hydro"/>
</dbReference>
<dbReference type="Pfam" id="PF02550">
    <property type="entry name" value="AcetylCoA_hydro"/>
    <property type="match status" value="1"/>
</dbReference>
<keyword evidence="5" id="KW-1185">Reference proteome</keyword>
<dbReference type="PANTHER" id="PTHR21432">
    <property type="entry name" value="ACETYL-COA HYDROLASE-RELATED"/>
    <property type="match status" value="1"/>
</dbReference>
<dbReference type="InterPro" id="IPR038460">
    <property type="entry name" value="AcetylCoA_hyd_C_sf"/>
</dbReference>
<dbReference type="SUPFAM" id="SSF100950">
    <property type="entry name" value="NagB/RpiA/CoA transferase-like"/>
    <property type="match status" value="2"/>
</dbReference>
<evidence type="ECO:0000259" key="3">
    <source>
        <dbReference type="Pfam" id="PF02550"/>
    </source>
</evidence>
<feature type="domain" description="Acetyl-CoA hydrolase/transferase C-terminal" evidence="4">
    <location>
        <begin position="318"/>
        <end position="472"/>
    </location>
</feature>
<reference evidence="5" key="1">
    <citation type="submission" date="2022-06" db="EMBL/GenBank/DDBJ databases">
        <authorList>
            <person name="Berger JAMES D."/>
            <person name="Berger JAMES D."/>
        </authorList>
    </citation>
    <scope>NUCLEOTIDE SEQUENCE [LARGE SCALE GENOMIC DNA]</scope>
</reference>